<keyword evidence="10" id="KW-1185">Reference proteome</keyword>
<keyword evidence="4 7" id="KW-0812">Transmembrane</keyword>
<protein>
    <submittedName>
        <fullName evidence="9">ABC transporter permease subunit</fullName>
    </submittedName>
</protein>
<dbReference type="PROSITE" id="PS50928">
    <property type="entry name" value="ABC_TM1"/>
    <property type="match status" value="1"/>
</dbReference>
<name>A0ABT2B460_9ACTN</name>
<evidence type="ECO:0000256" key="4">
    <source>
        <dbReference type="ARBA" id="ARBA00022692"/>
    </source>
</evidence>
<evidence type="ECO:0000256" key="2">
    <source>
        <dbReference type="ARBA" id="ARBA00022448"/>
    </source>
</evidence>
<comment type="similarity">
    <text evidence="7">Belongs to the binding-protein-dependent transport system permease family.</text>
</comment>
<feature type="transmembrane region" description="Helical" evidence="7">
    <location>
        <begin position="64"/>
        <end position="85"/>
    </location>
</feature>
<dbReference type="Proteomes" id="UP001205612">
    <property type="component" value="Unassembled WGS sequence"/>
</dbReference>
<reference evidence="9 10" key="1">
    <citation type="submission" date="2022-08" db="EMBL/GenBank/DDBJ databases">
        <authorList>
            <person name="Somphong A."/>
            <person name="Phongsopitanun W."/>
        </authorList>
    </citation>
    <scope>NUCLEOTIDE SEQUENCE [LARGE SCALE GENOMIC DNA]</scope>
    <source>
        <strain evidence="9 10">LP11</strain>
    </source>
</reference>
<feature type="transmembrane region" description="Helical" evidence="7">
    <location>
        <begin position="31"/>
        <end position="52"/>
    </location>
</feature>
<evidence type="ECO:0000256" key="3">
    <source>
        <dbReference type="ARBA" id="ARBA00022475"/>
    </source>
</evidence>
<proteinExistence type="inferred from homology"/>
<dbReference type="RefSeq" id="WP_258779237.1">
    <property type="nucleotide sequence ID" value="NZ_JANUGP010000010.1"/>
</dbReference>
<feature type="transmembrane region" description="Helical" evidence="7">
    <location>
        <begin position="6"/>
        <end position="24"/>
    </location>
</feature>
<keyword evidence="6 7" id="KW-0472">Membrane</keyword>
<evidence type="ECO:0000313" key="10">
    <source>
        <dbReference type="Proteomes" id="UP001205612"/>
    </source>
</evidence>
<dbReference type="InterPro" id="IPR035906">
    <property type="entry name" value="MetI-like_sf"/>
</dbReference>
<dbReference type="EMBL" id="JANUGP010000010">
    <property type="protein sequence ID" value="MCS0602733.1"/>
    <property type="molecule type" value="Genomic_DNA"/>
</dbReference>
<comment type="caution">
    <text evidence="9">The sequence shown here is derived from an EMBL/GenBank/DDBJ whole genome shotgun (WGS) entry which is preliminary data.</text>
</comment>
<evidence type="ECO:0000256" key="6">
    <source>
        <dbReference type="ARBA" id="ARBA00023136"/>
    </source>
</evidence>
<dbReference type="SUPFAM" id="SSF161098">
    <property type="entry name" value="MetI-like"/>
    <property type="match status" value="1"/>
</dbReference>
<dbReference type="CDD" id="cd06261">
    <property type="entry name" value="TM_PBP2"/>
    <property type="match status" value="1"/>
</dbReference>
<organism evidence="9 10">
    <name type="scientific">Streptomyces pyxinicus</name>
    <dbReference type="NCBI Taxonomy" id="2970331"/>
    <lineage>
        <taxon>Bacteria</taxon>
        <taxon>Bacillati</taxon>
        <taxon>Actinomycetota</taxon>
        <taxon>Actinomycetes</taxon>
        <taxon>Kitasatosporales</taxon>
        <taxon>Streptomycetaceae</taxon>
        <taxon>Streptomyces</taxon>
    </lineage>
</organism>
<dbReference type="Pfam" id="PF00528">
    <property type="entry name" value="BPD_transp_1"/>
    <property type="match status" value="1"/>
</dbReference>
<evidence type="ECO:0000256" key="1">
    <source>
        <dbReference type="ARBA" id="ARBA00004651"/>
    </source>
</evidence>
<evidence type="ECO:0000313" key="9">
    <source>
        <dbReference type="EMBL" id="MCS0602733.1"/>
    </source>
</evidence>
<evidence type="ECO:0000256" key="7">
    <source>
        <dbReference type="RuleBase" id="RU363032"/>
    </source>
</evidence>
<dbReference type="Gene3D" id="1.10.3720.10">
    <property type="entry name" value="MetI-like"/>
    <property type="match status" value="1"/>
</dbReference>
<keyword evidence="5 7" id="KW-1133">Transmembrane helix</keyword>
<dbReference type="InterPro" id="IPR000515">
    <property type="entry name" value="MetI-like"/>
</dbReference>
<accession>A0ABT2B460</accession>
<dbReference type="PANTHER" id="PTHR43744:SF12">
    <property type="entry name" value="ABC TRANSPORTER PERMEASE PROTEIN MG189-RELATED"/>
    <property type="match status" value="1"/>
</dbReference>
<feature type="domain" description="ABC transmembrane type-1" evidence="8">
    <location>
        <begin position="1"/>
        <end position="102"/>
    </location>
</feature>
<comment type="subcellular location">
    <subcellularLocation>
        <location evidence="1 7">Cell membrane</location>
        <topology evidence="1 7">Multi-pass membrane protein</topology>
    </subcellularLocation>
</comment>
<sequence>MISVLAVVLTVAFGSMAGFALAVLRFRGRGLVMALVTAALMLPTEVLVLPQFIEYRSFHLLGTFWALVLPSVAAPISVFVFQAFFRGIPRPLIEAARIDGAG</sequence>
<dbReference type="PANTHER" id="PTHR43744">
    <property type="entry name" value="ABC TRANSPORTER PERMEASE PROTEIN MG189-RELATED-RELATED"/>
    <property type="match status" value="1"/>
</dbReference>
<keyword evidence="2 7" id="KW-0813">Transport</keyword>
<keyword evidence="3" id="KW-1003">Cell membrane</keyword>
<gene>
    <name evidence="9" type="ORF">NX794_16155</name>
</gene>
<evidence type="ECO:0000259" key="8">
    <source>
        <dbReference type="PROSITE" id="PS50928"/>
    </source>
</evidence>
<evidence type="ECO:0000256" key="5">
    <source>
        <dbReference type="ARBA" id="ARBA00022989"/>
    </source>
</evidence>